<dbReference type="InterPro" id="IPR021648">
    <property type="entry name" value="GLUE_dom"/>
</dbReference>
<dbReference type="PROSITE" id="PS51495">
    <property type="entry name" value="GLUE"/>
    <property type="match status" value="1"/>
</dbReference>
<dbReference type="STRING" id="10228.B3SD53"/>
<dbReference type="PANTHER" id="PTHR13128">
    <property type="entry name" value="VACUOLAR PROTEIN-SORTING-ASSOCIATED PROTEIN 36"/>
    <property type="match status" value="1"/>
</dbReference>
<comment type="subcellular location">
    <subcellularLocation>
        <location evidence="8">Cytoplasm</location>
    </subcellularLocation>
    <subcellularLocation>
        <location evidence="8">Endosome</location>
    </subcellularLocation>
</comment>
<name>B3SD53_TRIAD</name>
<sequence>MDRFMWVTTISLIKGEFEVIQKHNVRIYDGDNRTNFDCGTLRLTSHQLIWDDQLQDRTISLGLNLVQKTEEVIAGFNRSAKIILYLQSKPTSQEPGPKISSQFNYIRLSFRAGGQSEYYAALCNQLSRKRWITQVTNQRQATRPSGRHMGIVGIERKIEQKQKETQSTISQAFSDLNALMDKAKEMVAIADRVAKKIEEKKGQLSDDETVQFKSYLLSMGINDPVTREEHGYGNKYHEELAKQLATFLKSLIEKSDGLMTLTDVYCMYNRARGIELVSPEDVFIACKLFESLKLPLRLREFDSGVLAVQSESHSVEVIVEKITKIIKSKGCITAEELSPLVKTSITVAKEGLSAAENLGMVCRDDSVEGLRFYLNRFMKDP</sequence>
<dbReference type="Gene3D" id="2.30.29.30">
    <property type="entry name" value="Pleckstrin-homology domain (PH domain)/Phosphotyrosine-binding domain (PTB)"/>
    <property type="match status" value="1"/>
</dbReference>
<dbReference type="EMBL" id="DS985276">
    <property type="protein sequence ID" value="EDV19338.1"/>
    <property type="molecule type" value="Genomic_DNA"/>
</dbReference>
<evidence type="ECO:0000256" key="6">
    <source>
        <dbReference type="ARBA" id="ARBA00023054"/>
    </source>
</evidence>
<accession>B3SD53</accession>
<keyword evidence="3 8" id="KW-0813">Transport</keyword>
<dbReference type="RefSeq" id="XP_002118189.1">
    <property type="nucleotide sequence ID" value="XM_002118153.1"/>
</dbReference>
<dbReference type="Pfam" id="PF04157">
    <property type="entry name" value="EAP30"/>
    <property type="match status" value="1"/>
</dbReference>
<dbReference type="KEGG" id="tad:TRIADDRAFT_33711"/>
<keyword evidence="11" id="KW-1185">Reference proteome</keyword>
<dbReference type="FunCoup" id="B3SD53">
    <property type="interactions" value="1953"/>
</dbReference>
<proteinExistence type="inferred from homology"/>
<dbReference type="HOGENOM" id="CLU_015433_0_0_1"/>
<comment type="similarity">
    <text evidence="1 8">Belongs to the VPS36 family.</text>
</comment>
<dbReference type="PhylomeDB" id="B3SD53"/>
<evidence type="ECO:0000256" key="3">
    <source>
        <dbReference type="ARBA" id="ARBA00022448"/>
    </source>
</evidence>
<dbReference type="Proteomes" id="UP000009022">
    <property type="component" value="Unassembled WGS sequence"/>
</dbReference>
<dbReference type="SUPFAM" id="SSF46785">
    <property type="entry name" value="Winged helix' DNA-binding domain"/>
    <property type="match status" value="2"/>
</dbReference>
<gene>
    <name evidence="10" type="ORF">TRIADDRAFT_33711</name>
</gene>
<dbReference type="InterPro" id="IPR036390">
    <property type="entry name" value="WH_DNA-bd_sf"/>
</dbReference>
<dbReference type="InterPro" id="IPR011993">
    <property type="entry name" value="PH-like_dom_sf"/>
</dbReference>
<dbReference type="GO" id="GO:0043328">
    <property type="term" value="P:protein transport to vacuole involved in ubiquitin-dependent protein catabolic process via the multivesicular body sorting pathway"/>
    <property type="evidence" value="ECO:0000318"/>
    <property type="project" value="GO_Central"/>
</dbReference>
<dbReference type="GO" id="GO:0043130">
    <property type="term" value="F:ubiquitin binding"/>
    <property type="evidence" value="ECO:0000318"/>
    <property type="project" value="GO_Central"/>
</dbReference>
<dbReference type="InterPro" id="IPR037855">
    <property type="entry name" value="Vps36"/>
</dbReference>
<dbReference type="PANTHER" id="PTHR13128:SF12">
    <property type="entry name" value="VACUOLAR PROTEIN-SORTING-ASSOCIATED PROTEIN 36"/>
    <property type="match status" value="1"/>
</dbReference>
<dbReference type="GeneID" id="6759383"/>
<keyword evidence="8" id="KW-0963">Cytoplasm</keyword>
<dbReference type="OrthoDB" id="271448at2759"/>
<dbReference type="Gene3D" id="1.10.10.10">
    <property type="entry name" value="Winged helix-like DNA-binding domain superfamily/Winged helix DNA-binding domain"/>
    <property type="match status" value="2"/>
</dbReference>
<dbReference type="eggNOG" id="KOG2760">
    <property type="taxonomic scope" value="Eukaryota"/>
</dbReference>
<dbReference type="InterPro" id="IPR036388">
    <property type="entry name" value="WH-like_DNA-bd_sf"/>
</dbReference>
<reference evidence="10 11" key="1">
    <citation type="journal article" date="2008" name="Nature">
        <title>The Trichoplax genome and the nature of placozoans.</title>
        <authorList>
            <person name="Srivastava M."/>
            <person name="Begovic E."/>
            <person name="Chapman J."/>
            <person name="Putnam N.H."/>
            <person name="Hellsten U."/>
            <person name="Kawashima T."/>
            <person name="Kuo A."/>
            <person name="Mitros T."/>
            <person name="Salamov A."/>
            <person name="Carpenter M.L."/>
            <person name="Signorovitch A.Y."/>
            <person name="Moreno M.A."/>
            <person name="Kamm K."/>
            <person name="Grimwood J."/>
            <person name="Schmutz J."/>
            <person name="Shapiro H."/>
            <person name="Grigoriev I.V."/>
            <person name="Buss L.W."/>
            <person name="Schierwater B."/>
            <person name="Dellaporta S.L."/>
            <person name="Rokhsar D.S."/>
        </authorList>
    </citation>
    <scope>NUCLEOTIDE SEQUENCE [LARGE SCALE GENOMIC DNA]</scope>
    <source>
        <strain evidence="10 11">Grell-BS-1999</strain>
    </source>
</reference>
<evidence type="ECO:0000256" key="1">
    <source>
        <dbReference type="ARBA" id="ARBA00009697"/>
    </source>
</evidence>
<evidence type="ECO:0000313" key="10">
    <source>
        <dbReference type="EMBL" id="EDV19338.1"/>
    </source>
</evidence>
<evidence type="ECO:0000313" key="11">
    <source>
        <dbReference type="Proteomes" id="UP000009022"/>
    </source>
</evidence>
<dbReference type="GO" id="GO:0031902">
    <property type="term" value="C:late endosome membrane"/>
    <property type="evidence" value="ECO:0000318"/>
    <property type="project" value="GO_Central"/>
</dbReference>
<comment type="subunit">
    <text evidence="8">Component of the endosomal sorting complex required for transport II (ESCRT-II).</text>
</comment>
<feature type="domain" description="GLUE N-terminal" evidence="9">
    <location>
        <begin position="1"/>
        <end position="138"/>
    </location>
</feature>
<dbReference type="AlphaFoldDB" id="B3SD53"/>
<protein>
    <recommendedName>
        <fullName evidence="2 8">Vacuolar protein-sorting-associated protein 36</fullName>
    </recommendedName>
    <alternativeName>
        <fullName evidence="7 8">ESCRT-II complex subunit VPS36</fullName>
    </alternativeName>
</protein>
<keyword evidence="4 8" id="KW-0967">Endosome</keyword>
<dbReference type="InParanoid" id="B3SD53"/>
<dbReference type="FunFam" id="1.10.10.10:FF:000165">
    <property type="entry name" value="Vacuolar protein sorting protein (Vps36)"/>
    <property type="match status" value="1"/>
</dbReference>
<evidence type="ECO:0000259" key="9">
    <source>
        <dbReference type="PROSITE" id="PS51495"/>
    </source>
</evidence>
<dbReference type="CTD" id="6759383"/>
<dbReference type="SUPFAM" id="SSF50729">
    <property type="entry name" value="PH domain-like"/>
    <property type="match status" value="1"/>
</dbReference>
<keyword evidence="6" id="KW-0175">Coiled coil</keyword>
<evidence type="ECO:0000256" key="8">
    <source>
        <dbReference type="RuleBase" id="RU367095"/>
    </source>
</evidence>
<dbReference type="Gene3D" id="6.10.140.260">
    <property type="match status" value="1"/>
</dbReference>
<comment type="function">
    <text evidence="8">Component of the ESCRT-II complex (endosomal sorting complex required for transport II), which is required for multivesicular body (MVB) formation and sorting of endosomal cargo proteins into MVBs.</text>
</comment>
<dbReference type="InterPro" id="IPR040608">
    <property type="entry name" value="Snf8/Vps36"/>
</dbReference>
<evidence type="ECO:0000256" key="5">
    <source>
        <dbReference type="ARBA" id="ARBA00022927"/>
    </source>
</evidence>
<keyword evidence="5 8" id="KW-0653">Protein transport</keyword>
<organism evidence="10 11">
    <name type="scientific">Trichoplax adhaerens</name>
    <name type="common">Trichoplax reptans</name>
    <dbReference type="NCBI Taxonomy" id="10228"/>
    <lineage>
        <taxon>Eukaryota</taxon>
        <taxon>Metazoa</taxon>
        <taxon>Placozoa</taxon>
        <taxon>Uniplacotomia</taxon>
        <taxon>Trichoplacea</taxon>
        <taxon>Trichoplacidae</taxon>
        <taxon>Trichoplax</taxon>
    </lineage>
</organism>
<evidence type="ECO:0000256" key="2">
    <source>
        <dbReference type="ARBA" id="ARBA00017953"/>
    </source>
</evidence>
<evidence type="ECO:0000256" key="7">
    <source>
        <dbReference type="ARBA" id="ARBA00030114"/>
    </source>
</evidence>
<dbReference type="OMA" id="TLNARVW"/>
<dbReference type="CDD" id="cd13226">
    <property type="entry name" value="PH-GRAM-like_Eap45"/>
    <property type="match status" value="1"/>
</dbReference>
<dbReference type="GO" id="GO:0000814">
    <property type="term" value="C:ESCRT II complex"/>
    <property type="evidence" value="ECO:0000318"/>
    <property type="project" value="GO_Central"/>
</dbReference>
<evidence type="ECO:0000256" key="4">
    <source>
        <dbReference type="ARBA" id="ARBA00022753"/>
    </source>
</evidence>
<dbReference type="Pfam" id="PF11605">
    <property type="entry name" value="Vps36_ESCRT-II"/>
    <property type="match status" value="1"/>
</dbReference>
<dbReference type="GO" id="GO:0032266">
    <property type="term" value="F:phosphatidylinositol-3-phosphate binding"/>
    <property type="evidence" value="ECO:0007669"/>
    <property type="project" value="UniProtKB-UniRule"/>
</dbReference>